<keyword evidence="3" id="KW-1185">Reference proteome</keyword>
<evidence type="ECO:0000259" key="1">
    <source>
        <dbReference type="SMART" id="SM01321"/>
    </source>
</evidence>
<dbReference type="RefSeq" id="WP_245877797.1">
    <property type="nucleotide sequence ID" value="NZ_OCNH01000001.1"/>
</dbReference>
<dbReference type="PANTHER" id="PTHR33360:SF2">
    <property type="entry name" value="TRANSPOSASE FOR INSERTION SEQUENCE ELEMENT IS200"/>
    <property type="match status" value="1"/>
</dbReference>
<sequence>MRTPFAYKNDNLMADTYTQLYIHLVFAVKYRQSLIHESFRDELEKYMCGIVNEKRHKPLAIYCMPDHIHLFVGLNPAEAISTLVRDLKTATNTLIKEKQWVAGRFQWQEGYGAFSHARSQLDTVVRYIRNQPIHHQKQRFRDEYLDMLHKAGVDFQTQYLFDWLDEPLGNVTTESVVPYGDSSKTNVPNP</sequence>
<name>A0A286FHR0_9BACT</name>
<dbReference type="PANTHER" id="PTHR33360">
    <property type="entry name" value="TRANSPOSASE FOR INSERTION SEQUENCE ELEMENT IS200"/>
    <property type="match status" value="1"/>
</dbReference>
<gene>
    <name evidence="2" type="ORF">SAMN06269250_2252</name>
</gene>
<accession>A0A286FHR0</accession>
<dbReference type="InterPro" id="IPR002686">
    <property type="entry name" value="Transposase_17"/>
</dbReference>
<evidence type="ECO:0000313" key="2">
    <source>
        <dbReference type="EMBL" id="SOD82771.1"/>
    </source>
</evidence>
<protein>
    <submittedName>
        <fullName evidence="2">REP element-mobilizing transposase RayT</fullName>
    </submittedName>
</protein>
<evidence type="ECO:0000313" key="3">
    <source>
        <dbReference type="Proteomes" id="UP000219452"/>
    </source>
</evidence>
<dbReference type="Pfam" id="PF01797">
    <property type="entry name" value="Y1_Tnp"/>
    <property type="match status" value="1"/>
</dbReference>
<dbReference type="NCBIfam" id="NF033573">
    <property type="entry name" value="transpos_IS200"/>
    <property type="match status" value="1"/>
</dbReference>
<dbReference type="SMART" id="SM01321">
    <property type="entry name" value="Y1_Tnp"/>
    <property type="match status" value="1"/>
</dbReference>
<dbReference type="Gene3D" id="3.30.70.1290">
    <property type="entry name" value="Transposase IS200-like"/>
    <property type="match status" value="1"/>
</dbReference>
<dbReference type="AlphaFoldDB" id="A0A286FHR0"/>
<dbReference type="GO" id="GO:0004803">
    <property type="term" value="F:transposase activity"/>
    <property type="evidence" value="ECO:0007669"/>
    <property type="project" value="InterPro"/>
</dbReference>
<dbReference type="GO" id="GO:0003677">
    <property type="term" value="F:DNA binding"/>
    <property type="evidence" value="ECO:0007669"/>
    <property type="project" value="InterPro"/>
</dbReference>
<dbReference type="GO" id="GO:0006313">
    <property type="term" value="P:DNA transposition"/>
    <property type="evidence" value="ECO:0007669"/>
    <property type="project" value="InterPro"/>
</dbReference>
<proteinExistence type="predicted"/>
<organism evidence="2 3">
    <name type="scientific">Spirosoma fluviale</name>
    <dbReference type="NCBI Taxonomy" id="1597977"/>
    <lineage>
        <taxon>Bacteria</taxon>
        <taxon>Pseudomonadati</taxon>
        <taxon>Bacteroidota</taxon>
        <taxon>Cytophagia</taxon>
        <taxon>Cytophagales</taxon>
        <taxon>Cytophagaceae</taxon>
        <taxon>Spirosoma</taxon>
    </lineage>
</organism>
<dbReference type="InterPro" id="IPR036515">
    <property type="entry name" value="Transposase_17_sf"/>
</dbReference>
<reference evidence="3" key="1">
    <citation type="submission" date="2017-09" db="EMBL/GenBank/DDBJ databases">
        <authorList>
            <person name="Varghese N."/>
            <person name="Submissions S."/>
        </authorList>
    </citation>
    <scope>NUCLEOTIDE SEQUENCE [LARGE SCALE GENOMIC DNA]</scope>
    <source>
        <strain evidence="3">DSM 29961</strain>
    </source>
</reference>
<dbReference type="Proteomes" id="UP000219452">
    <property type="component" value="Unassembled WGS sequence"/>
</dbReference>
<dbReference type="EMBL" id="OCNH01000001">
    <property type="protein sequence ID" value="SOD82771.1"/>
    <property type="molecule type" value="Genomic_DNA"/>
</dbReference>
<dbReference type="SUPFAM" id="SSF143422">
    <property type="entry name" value="Transposase IS200-like"/>
    <property type="match status" value="1"/>
</dbReference>
<feature type="domain" description="Transposase IS200-like" evidence="1">
    <location>
        <begin position="17"/>
        <end position="131"/>
    </location>
</feature>